<dbReference type="OrthoDB" id="72851at2759"/>
<keyword evidence="1" id="KW-0472">Membrane</keyword>
<dbReference type="EMBL" id="LFYR01001526">
    <property type="protein sequence ID" value="KMZ61203.1"/>
    <property type="molecule type" value="Genomic_DNA"/>
</dbReference>
<reference evidence="3" key="1">
    <citation type="journal article" date="2016" name="Nature">
        <title>The genome of the seagrass Zostera marina reveals angiosperm adaptation to the sea.</title>
        <authorList>
            <person name="Olsen J.L."/>
            <person name="Rouze P."/>
            <person name="Verhelst B."/>
            <person name="Lin Y.-C."/>
            <person name="Bayer T."/>
            <person name="Collen J."/>
            <person name="Dattolo E."/>
            <person name="De Paoli E."/>
            <person name="Dittami S."/>
            <person name="Maumus F."/>
            <person name="Michel G."/>
            <person name="Kersting A."/>
            <person name="Lauritano C."/>
            <person name="Lohaus R."/>
            <person name="Toepel M."/>
            <person name="Tonon T."/>
            <person name="Vanneste K."/>
            <person name="Amirebrahimi M."/>
            <person name="Brakel J."/>
            <person name="Bostroem C."/>
            <person name="Chovatia M."/>
            <person name="Grimwood J."/>
            <person name="Jenkins J.W."/>
            <person name="Jueterbock A."/>
            <person name="Mraz A."/>
            <person name="Stam W.T."/>
            <person name="Tice H."/>
            <person name="Bornberg-Bauer E."/>
            <person name="Green P.J."/>
            <person name="Pearson G.A."/>
            <person name="Procaccini G."/>
            <person name="Duarte C.M."/>
            <person name="Schmutz J."/>
            <person name="Reusch T.B.H."/>
            <person name="Van de Peer Y."/>
        </authorList>
    </citation>
    <scope>NUCLEOTIDE SEQUENCE [LARGE SCALE GENOMIC DNA]</scope>
    <source>
        <strain evidence="3">cv. Finnish</strain>
    </source>
</reference>
<dbReference type="Proteomes" id="UP000036987">
    <property type="component" value="Unassembled WGS sequence"/>
</dbReference>
<name>A0A0K9NX11_ZOSMR</name>
<organism evidence="2 3">
    <name type="scientific">Zostera marina</name>
    <name type="common">Eelgrass</name>
    <dbReference type="NCBI Taxonomy" id="29655"/>
    <lineage>
        <taxon>Eukaryota</taxon>
        <taxon>Viridiplantae</taxon>
        <taxon>Streptophyta</taxon>
        <taxon>Embryophyta</taxon>
        <taxon>Tracheophyta</taxon>
        <taxon>Spermatophyta</taxon>
        <taxon>Magnoliopsida</taxon>
        <taxon>Liliopsida</taxon>
        <taxon>Zosteraceae</taxon>
        <taxon>Zostera</taxon>
    </lineage>
</organism>
<feature type="transmembrane region" description="Helical" evidence="1">
    <location>
        <begin position="121"/>
        <end position="139"/>
    </location>
</feature>
<feature type="non-terminal residue" evidence="2">
    <location>
        <position position="159"/>
    </location>
</feature>
<accession>A0A0K9NX11</accession>
<gene>
    <name evidence="2" type="ORF">ZOSMA_547G00030</name>
</gene>
<evidence type="ECO:0000313" key="3">
    <source>
        <dbReference type="Proteomes" id="UP000036987"/>
    </source>
</evidence>
<evidence type="ECO:0000256" key="1">
    <source>
        <dbReference type="SAM" id="Phobius"/>
    </source>
</evidence>
<keyword evidence="3" id="KW-1185">Reference proteome</keyword>
<evidence type="ECO:0000313" key="2">
    <source>
        <dbReference type="EMBL" id="KMZ61203.1"/>
    </source>
</evidence>
<keyword evidence="1" id="KW-0812">Transmembrane</keyword>
<dbReference type="PANTHER" id="PTHR13301">
    <property type="entry name" value="X-BOX TRANSCRIPTION FACTOR-RELATED"/>
    <property type="match status" value="1"/>
</dbReference>
<comment type="caution">
    <text evidence="2">The sequence shown here is derived from an EMBL/GenBank/DDBJ whole genome shotgun (WGS) entry which is preliminary data.</text>
</comment>
<feature type="transmembrane region" description="Helical" evidence="1">
    <location>
        <begin position="92"/>
        <end position="109"/>
    </location>
</feature>
<proteinExistence type="predicted"/>
<keyword evidence="1" id="KW-1133">Transmembrane helix</keyword>
<protein>
    <submittedName>
        <fullName evidence="2">Cellulose synthase-like CSLE, family GT2</fullName>
    </submittedName>
</protein>
<dbReference type="AlphaFoldDB" id="A0A0K9NX11"/>
<sequence>MTLYSKLHCGNQLYRKMYKISIYADKIILEDFYAIFPIDKIDIVIDPSINTLQLKLTELLAIIVMVSCLDEKDDSPLFEAKPARRERSCRRLAIGSTVLGILLILVYRWTHIPTGGKLERFVWIGMFVSEIWFGFYYVLTQACRWNPLYYSTFKDRLSH</sequence>